<dbReference type="Gene3D" id="2.60.40.1180">
    <property type="entry name" value="Golgi alpha-mannosidase II"/>
    <property type="match status" value="1"/>
</dbReference>
<evidence type="ECO:0000256" key="4">
    <source>
        <dbReference type="ARBA" id="ARBA00023295"/>
    </source>
</evidence>
<keyword evidence="2 6" id="KW-0732">Signal</keyword>
<dbReference type="Pfam" id="PF08305">
    <property type="entry name" value="NPCBM"/>
    <property type="match status" value="1"/>
</dbReference>
<comment type="catalytic activity">
    <reaction evidence="5">
        <text>Hydrolysis of terminal, non-reducing alpha-D-galactose residues in alpha-D-galactosides, including galactose oligosaccharides, galactomannans and galactolipids.</text>
        <dbReference type="EC" id="3.2.1.22"/>
    </reaction>
</comment>
<comment type="caution">
    <text evidence="8">The sequence shown here is derived from an EMBL/GenBank/DDBJ whole genome shotgun (WGS) entry which is preliminary data.</text>
</comment>
<organism evidence="8 9">
    <name type="scientific">Sphingomonas kyungheensis</name>
    <dbReference type="NCBI Taxonomy" id="1069987"/>
    <lineage>
        <taxon>Bacteria</taxon>
        <taxon>Pseudomonadati</taxon>
        <taxon>Pseudomonadota</taxon>
        <taxon>Alphaproteobacteria</taxon>
        <taxon>Sphingomonadales</taxon>
        <taxon>Sphingomonadaceae</taxon>
        <taxon>Sphingomonas</taxon>
    </lineage>
</organism>
<evidence type="ECO:0000256" key="5">
    <source>
        <dbReference type="RuleBase" id="RU361168"/>
    </source>
</evidence>
<dbReference type="CDD" id="cd14792">
    <property type="entry name" value="GH27"/>
    <property type="match status" value="1"/>
</dbReference>
<dbReference type="InterPro" id="IPR013222">
    <property type="entry name" value="Glyco_hyd_98_carb-bd"/>
</dbReference>
<dbReference type="EMBL" id="JBBBDM010000018">
    <property type="protein sequence ID" value="MEI5689009.1"/>
    <property type="molecule type" value="Genomic_DNA"/>
</dbReference>
<dbReference type="Pfam" id="PF16499">
    <property type="entry name" value="Melibiase_2"/>
    <property type="match status" value="2"/>
</dbReference>
<dbReference type="RefSeq" id="WP_336546162.1">
    <property type="nucleotide sequence ID" value="NZ_JBBBDM010000018.1"/>
</dbReference>
<evidence type="ECO:0000256" key="3">
    <source>
        <dbReference type="ARBA" id="ARBA00022801"/>
    </source>
</evidence>
<evidence type="ECO:0000256" key="6">
    <source>
        <dbReference type="SAM" id="SignalP"/>
    </source>
</evidence>
<evidence type="ECO:0000256" key="2">
    <source>
        <dbReference type="ARBA" id="ARBA00022729"/>
    </source>
</evidence>
<dbReference type="EC" id="3.2.1.22" evidence="5"/>
<gene>
    <name evidence="8" type="ORF">V8201_18105</name>
</gene>
<dbReference type="InterPro" id="IPR013780">
    <property type="entry name" value="Glyco_hydro_b"/>
</dbReference>
<dbReference type="InterPro" id="IPR008979">
    <property type="entry name" value="Galactose-bd-like_sf"/>
</dbReference>
<dbReference type="Pfam" id="PF17801">
    <property type="entry name" value="Melibiase_C"/>
    <property type="match status" value="1"/>
</dbReference>
<comment type="similarity">
    <text evidence="1 5">Belongs to the glycosyl hydrolase 27 family.</text>
</comment>
<keyword evidence="9" id="KW-1185">Reference proteome</keyword>
<keyword evidence="3 5" id="KW-0378">Hydrolase</keyword>
<dbReference type="Gene3D" id="3.20.20.70">
    <property type="entry name" value="Aldolase class I"/>
    <property type="match status" value="1"/>
</dbReference>
<accession>A0ABU8H7R2</accession>
<evidence type="ECO:0000313" key="9">
    <source>
        <dbReference type="Proteomes" id="UP001367771"/>
    </source>
</evidence>
<sequence length="635" mass="68515">MGAKPLLRTLLLAMLSQPLSAVAQVAGGVDPVGRWTARPAGGAAKPPMGWSSWNAFRTEIDEEKVLGSAVALVRTGLAKRGYVYVNVDDGWWLRRRAADGRLIVRTQIFPSAMRGGGAETSLRPLTDRLHAMGLKAGLYTDVGHNACSQAYDLSSPNLPVGTAAEREVGLSGHVDQDIRLFFQEWKFDFLKVDACGLADYSADKPYVAAQGYRPSVPIVVRGEPARTDAGRVRASYEEVAEAIRKYASGAYFSICVWGQADVRAWGKDVGNGWRTSEDITADWTSMLQSFDSTATRALYAHPGAWNDPDMLFIGSGDFDQHHLIEARTHFSLWAIVNAPLMIGYDLRQAPQSLLDIWGNADVIAVNQDRAGNQAVPAYRSADLDILVKTMADGRKAVAIFNRTAEPVHADLTAGHLKLAPDRPVTMVNLWDRTKPVTFSGQTRLMLRPHETLLFMAEGQPELAEGLYLSEMTGSINVAADGVRQAELDPTIHRGISAWSGTKSSGETPMYTGWGGAQPDVAPYGTPLTIAGHGYGRGIGILSNSRMEVRNDAGYAHFKAEVGIDDSTRNRSSTVRFSVYGDGRMLAETGPISFGAAAVPISADLGEAKTIELIARSGDGGASTVSVAWSMARMTK</sequence>
<dbReference type="InterPro" id="IPR017853">
    <property type="entry name" value="GH"/>
</dbReference>
<evidence type="ECO:0000259" key="7">
    <source>
        <dbReference type="SMART" id="SM00776"/>
    </source>
</evidence>
<dbReference type="InterPro" id="IPR038637">
    <property type="entry name" value="NPCBM_sf"/>
</dbReference>
<reference evidence="8 9" key="1">
    <citation type="journal article" date="2013" name="Int. J. Syst. Evol. Microbiol.">
        <title>Sphingomonas kyungheensis sp. nov., a bacterium with ginsenoside-converting activity isolated from soil of a ginseng field.</title>
        <authorList>
            <person name="Son H.M."/>
            <person name="Yang J.E."/>
            <person name="Park Y."/>
            <person name="Han C.K."/>
            <person name="Kim S.G."/>
            <person name="Kook M."/>
            <person name="Yi T.H."/>
        </authorList>
    </citation>
    <scope>NUCLEOTIDE SEQUENCE [LARGE SCALE GENOMIC DNA]</scope>
    <source>
        <strain evidence="8 9">LMG 26582</strain>
    </source>
</reference>
<dbReference type="SUPFAM" id="SSF51011">
    <property type="entry name" value="Glycosyl hydrolase domain"/>
    <property type="match status" value="1"/>
</dbReference>
<dbReference type="SMART" id="SM00776">
    <property type="entry name" value="NPCBM"/>
    <property type="match status" value="1"/>
</dbReference>
<feature type="domain" description="Glycosyl hydrolase family 98 putative carbohydrate-binding module" evidence="7">
    <location>
        <begin position="492"/>
        <end position="635"/>
    </location>
</feature>
<dbReference type="Gene3D" id="2.60.120.1060">
    <property type="entry name" value="NPCBM/NEW2 domain"/>
    <property type="match status" value="1"/>
</dbReference>
<keyword evidence="5" id="KW-1015">Disulfide bond</keyword>
<dbReference type="PRINTS" id="PR00740">
    <property type="entry name" value="GLHYDRLASE27"/>
</dbReference>
<feature type="signal peptide" evidence="6">
    <location>
        <begin position="1"/>
        <end position="23"/>
    </location>
</feature>
<dbReference type="PANTHER" id="PTHR11452">
    <property type="entry name" value="ALPHA-GALACTOSIDASE/ALPHA-N-ACETYLGALACTOSAMINIDASE"/>
    <property type="match status" value="1"/>
</dbReference>
<name>A0ABU8H7R2_9SPHN</name>
<evidence type="ECO:0000313" key="8">
    <source>
        <dbReference type="EMBL" id="MEI5689009.1"/>
    </source>
</evidence>
<keyword evidence="4 5" id="KW-0326">Glycosidase</keyword>
<dbReference type="PANTHER" id="PTHR11452:SF80">
    <property type="entry name" value="ALPHA-GALACTOSIDASE 1"/>
    <property type="match status" value="1"/>
</dbReference>
<proteinExistence type="inferred from homology"/>
<feature type="chain" id="PRO_5046237771" description="Alpha-galactosidase" evidence="6">
    <location>
        <begin position="24"/>
        <end position="635"/>
    </location>
</feature>
<dbReference type="InterPro" id="IPR013785">
    <property type="entry name" value="Aldolase_TIM"/>
</dbReference>
<protein>
    <recommendedName>
        <fullName evidence="5">Alpha-galactosidase</fullName>
        <ecNumber evidence="5">3.2.1.22</ecNumber>
    </recommendedName>
    <alternativeName>
        <fullName evidence="5">Melibiase</fullName>
    </alternativeName>
</protein>
<dbReference type="Proteomes" id="UP001367771">
    <property type="component" value="Unassembled WGS sequence"/>
</dbReference>
<dbReference type="SUPFAM" id="SSF51445">
    <property type="entry name" value="(Trans)glycosidases"/>
    <property type="match status" value="1"/>
</dbReference>
<dbReference type="InterPro" id="IPR041233">
    <property type="entry name" value="Melibiase_C"/>
</dbReference>
<evidence type="ECO:0000256" key="1">
    <source>
        <dbReference type="ARBA" id="ARBA00009743"/>
    </source>
</evidence>
<dbReference type="InterPro" id="IPR002241">
    <property type="entry name" value="Glyco_hydro_27"/>
</dbReference>
<dbReference type="SUPFAM" id="SSF49785">
    <property type="entry name" value="Galactose-binding domain-like"/>
    <property type="match status" value="1"/>
</dbReference>